<dbReference type="AlphaFoldDB" id="A0A7E5A1H4"/>
<keyword evidence="3" id="KW-1185">Reference proteome</keyword>
<sequence length="104" mass="11420">MKAARMNTQPTVPSARGRRTSQPSRPARCDRQQPTRLTTPNIGINTSSSRSLFMVLPAIAADVYRPISRNPFSRDYRYVLNSAGCGTYLGTIIVGVIDVDPIPI</sequence>
<evidence type="ECO:0000256" key="2">
    <source>
        <dbReference type="SAM" id="Phobius"/>
    </source>
</evidence>
<name>A0A7E5A1H4_PANRE</name>
<feature type="region of interest" description="Disordered" evidence="1">
    <location>
        <begin position="1"/>
        <end position="43"/>
    </location>
</feature>
<feature type="transmembrane region" description="Helical" evidence="2">
    <location>
        <begin position="78"/>
        <end position="97"/>
    </location>
</feature>
<dbReference type="WBParaSite" id="Pan_g8039.t1">
    <property type="protein sequence ID" value="Pan_g8039.t1"/>
    <property type="gene ID" value="Pan_g8039"/>
</dbReference>
<dbReference type="Proteomes" id="UP000492821">
    <property type="component" value="Unassembled WGS sequence"/>
</dbReference>
<protein>
    <submittedName>
        <fullName evidence="4">Capsid protein</fullName>
    </submittedName>
</protein>
<accession>A0A7E5A1H4</accession>
<organism evidence="3 4">
    <name type="scientific">Panagrellus redivivus</name>
    <name type="common">Microworm</name>
    <dbReference type="NCBI Taxonomy" id="6233"/>
    <lineage>
        <taxon>Eukaryota</taxon>
        <taxon>Metazoa</taxon>
        <taxon>Ecdysozoa</taxon>
        <taxon>Nematoda</taxon>
        <taxon>Chromadorea</taxon>
        <taxon>Rhabditida</taxon>
        <taxon>Tylenchina</taxon>
        <taxon>Panagrolaimomorpha</taxon>
        <taxon>Panagrolaimoidea</taxon>
        <taxon>Panagrolaimidae</taxon>
        <taxon>Panagrellus</taxon>
    </lineage>
</organism>
<evidence type="ECO:0000256" key="1">
    <source>
        <dbReference type="SAM" id="MobiDB-lite"/>
    </source>
</evidence>
<keyword evidence="2" id="KW-0812">Transmembrane</keyword>
<proteinExistence type="predicted"/>
<keyword evidence="2" id="KW-1133">Transmembrane helix</keyword>
<feature type="compositionally biased region" description="Polar residues" evidence="1">
    <location>
        <begin position="1"/>
        <end position="12"/>
    </location>
</feature>
<feature type="compositionally biased region" description="Polar residues" evidence="1">
    <location>
        <begin position="34"/>
        <end position="43"/>
    </location>
</feature>
<evidence type="ECO:0000313" key="3">
    <source>
        <dbReference type="Proteomes" id="UP000492821"/>
    </source>
</evidence>
<reference evidence="3" key="1">
    <citation type="journal article" date="2013" name="Genetics">
        <title>The draft genome and transcriptome of Panagrellus redivivus are shaped by the harsh demands of a free-living lifestyle.</title>
        <authorList>
            <person name="Srinivasan J."/>
            <person name="Dillman A.R."/>
            <person name="Macchietto M.G."/>
            <person name="Heikkinen L."/>
            <person name="Lakso M."/>
            <person name="Fracchia K.M."/>
            <person name="Antoshechkin I."/>
            <person name="Mortazavi A."/>
            <person name="Wong G."/>
            <person name="Sternberg P.W."/>
        </authorList>
    </citation>
    <scope>NUCLEOTIDE SEQUENCE [LARGE SCALE GENOMIC DNA]</scope>
    <source>
        <strain evidence="3">MT8872</strain>
    </source>
</reference>
<keyword evidence="2" id="KW-0472">Membrane</keyword>
<evidence type="ECO:0000313" key="4">
    <source>
        <dbReference type="WBParaSite" id="Pan_g8039.t1"/>
    </source>
</evidence>
<reference evidence="4" key="2">
    <citation type="submission" date="2020-10" db="UniProtKB">
        <authorList>
            <consortium name="WormBaseParasite"/>
        </authorList>
    </citation>
    <scope>IDENTIFICATION</scope>
</reference>